<reference evidence="1 2" key="1">
    <citation type="submission" date="2023-09" db="EMBL/GenBank/DDBJ databases">
        <title>Genomes of two closely related lineages of the louse Polyplax serrata with different host specificities.</title>
        <authorList>
            <person name="Martinu J."/>
            <person name="Tarabai H."/>
            <person name="Stefka J."/>
            <person name="Hypsa V."/>
        </authorList>
    </citation>
    <scope>NUCLEOTIDE SEQUENCE [LARGE SCALE GENOMIC DNA]</scope>
    <source>
        <strain evidence="1">98ZLc_SE</strain>
    </source>
</reference>
<sequence length="75" mass="8508">MAVDDPTLSKYTKEVVIEQRTPAAFLVRLQLPFNIEKLLLGIYSSRDLIVSRQDSTKTSGSTVPGRRRLANLRYL</sequence>
<protein>
    <submittedName>
        <fullName evidence="1">Uncharacterized protein</fullName>
    </submittedName>
</protein>
<evidence type="ECO:0000313" key="1">
    <source>
        <dbReference type="EMBL" id="KAK6626767.1"/>
    </source>
</evidence>
<keyword evidence="2" id="KW-1185">Reference proteome</keyword>
<proteinExistence type="predicted"/>
<evidence type="ECO:0000313" key="2">
    <source>
        <dbReference type="Proteomes" id="UP001359485"/>
    </source>
</evidence>
<gene>
    <name evidence="1" type="ORF">RUM44_009244</name>
</gene>
<name>A0ABR1AS48_POLSC</name>
<dbReference type="EMBL" id="JAWJWF010000045">
    <property type="protein sequence ID" value="KAK6626767.1"/>
    <property type="molecule type" value="Genomic_DNA"/>
</dbReference>
<comment type="caution">
    <text evidence="1">The sequence shown here is derived from an EMBL/GenBank/DDBJ whole genome shotgun (WGS) entry which is preliminary data.</text>
</comment>
<accession>A0ABR1AS48</accession>
<organism evidence="1 2">
    <name type="scientific">Polyplax serrata</name>
    <name type="common">Common mouse louse</name>
    <dbReference type="NCBI Taxonomy" id="468196"/>
    <lineage>
        <taxon>Eukaryota</taxon>
        <taxon>Metazoa</taxon>
        <taxon>Ecdysozoa</taxon>
        <taxon>Arthropoda</taxon>
        <taxon>Hexapoda</taxon>
        <taxon>Insecta</taxon>
        <taxon>Pterygota</taxon>
        <taxon>Neoptera</taxon>
        <taxon>Paraneoptera</taxon>
        <taxon>Psocodea</taxon>
        <taxon>Troctomorpha</taxon>
        <taxon>Phthiraptera</taxon>
        <taxon>Anoplura</taxon>
        <taxon>Polyplacidae</taxon>
        <taxon>Polyplax</taxon>
    </lineage>
</organism>
<dbReference type="Proteomes" id="UP001359485">
    <property type="component" value="Unassembled WGS sequence"/>
</dbReference>